<keyword evidence="2" id="KW-1185">Reference proteome</keyword>
<dbReference type="Gene3D" id="1.20.1290.10">
    <property type="entry name" value="AhpD-like"/>
    <property type="match status" value="1"/>
</dbReference>
<dbReference type="AlphaFoldDB" id="A0AAV0AS18"/>
<dbReference type="InterPro" id="IPR052999">
    <property type="entry name" value="PTS1_Protein"/>
</dbReference>
<dbReference type="PANTHER" id="PTHR28180:SF2">
    <property type="entry name" value="PEROXISOMAL PROTEIN 2"/>
    <property type="match status" value="1"/>
</dbReference>
<comment type="caution">
    <text evidence="1">The sequence shown here is derived from an EMBL/GenBank/DDBJ whole genome shotgun (WGS) entry which is preliminary data.</text>
</comment>
<organism evidence="1 2">
    <name type="scientific">Phakopsora pachyrhizi</name>
    <name type="common">Asian soybean rust disease fungus</name>
    <dbReference type="NCBI Taxonomy" id="170000"/>
    <lineage>
        <taxon>Eukaryota</taxon>
        <taxon>Fungi</taxon>
        <taxon>Dikarya</taxon>
        <taxon>Basidiomycota</taxon>
        <taxon>Pucciniomycotina</taxon>
        <taxon>Pucciniomycetes</taxon>
        <taxon>Pucciniales</taxon>
        <taxon>Phakopsoraceae</taxon>
        <taxon>Phakopsora</taxon>
    </lineage>
</organism>
<accession>A0AAV0AS18</accession>
<evidence type="ECO:0000313" key="2">
    <source>
        <dbReference type="Proteomes" id="UP001153365"/>
    </source>
</evidence>
<sequence length="200" mass="22346">IRESSLKLILFIGIPKSINALNRFNEIISLDSDSTSSNCQTFKQHQPDRGRRSYKELWISVYDPLSKRLIAKLSDSNPDLPNRIILAHCGHQLSDPAERPGPFGRVAIGALCSSNELGPQLLSHVLGLKKVFNPTIDGNEDQIRRLSKNSMGDGVDWLLRDKGVSWIIESTNQSVALVHQTKSSIIKSSNLTKHQSFYKL</sequence>
<dbReference type="Proteomes" id="UP001153365">
    <property type="component" value="Unassembled WGS sequence"/>
</dbReference>
<proteinExistence type="predicted"/>
<gene>
    <name evidence="1" type="ORF">PPACK8108_LOCUS6016</name>
</gene>
<protein>
    <submittedName>
        <fullName evidence="1">Uncharacterized protein</fullName>
    </submittedName>
</protein>
<reference evidence="1" key="1">
    <citation type="submission" date="2022-06" db="EMBL/GenBank/DDBJ databases">
        <authorList>
            <consortium name="SYNGENTA / RWTH Aachen University"/>
        </authorList>
    </citation>
    <scope>NUCLEOTIDE SEQUENCE</scope>
</reference>
<evidence type="ECO:0000313" key="1">
    <source>
        <dbReference type="EMBL" id="CAH7671251.1"/>
    </source>
</evidence>
<feature type="non-terminal residue" evidence="1">
    <location>
        <position position="1"/>
    </location>
</feature>
<dbReference type="EMBL" id="CALTRL010001155">
    <property type="protein sequence ID" value="CAH7671251.1"/>
    <property type="molecule type" value="Genomic_DNA"/>
</dbReference>
<dbReference type="PANTHER" id="PTHR28180">
    <property type="entry name" value="CONSERVED MITOCHONDRIAL PROTEIN-RELATED"/>
    <property type="match status" value="1"/>
</dbReference>
<dbReference type="InterPro" id="IPR029032">
    <property type="entry name" value="AhpD-like"/>
</dbReference>
<name>A0AAV0AS18_PHAPC</name>